<protein>
    <submittedName>
        <fullName evidence="1">Uncharacterized protein</fullName>
    </submittedName>
</protein>
<dbReference type="EMBL" id="BK015217">
    <property type="protein sequence ID" value="DAD96487.1"/>
    <property type="molecule type" value="Genomic_DNA"/>
</dbReference>
<reference evidence="1" key="1">
    <citation type="journal article" date="2021" name="Proc. Natl. Acad. Sci. U.S.A.">
        <title>A Catalog of Tens of Thousands of Viruses from Human Metagenomes Reveals Hidden Associations with Chronic Diseases.</title>
        <authorList>
            <person name="Tisza M.J."/>
            <person name="Buck C.B."/>
        </authorList>
    </citation>
    <scope>NUCLEOTIDE SEQUENCE</scope>
    <source>
        <strain evidence="1">Ctj3P51</strain>
    </source>
</reference>
<name>A0A8S5NQ40_9CAUD</name>
<evidence type="ECO:0000313" key="1">
    <source>
        <dbReference type="EMBL" id="DAD96487.1"/>
    </source>
</evidence>
<accession>A0A8S5NQ40</accession>
<organism evidence="1">
    <name type="scientific">Myoviridae sp. ctj3P51</name>
    <dbReference type="NCBI Taxonomy" id="2826687"/>
    <lineage>
        <taxon>Viruses</taxon>
        <taxon>Duplodnaviria</taxon>
        <taxon>Heunggongvirae</taxon>
        <taxon>Uroviricota</taxon>
        <taxon>Caudoviricetes</taxon>
    </lineage>
</organism>
<sequence>MHRRLIIVAGIVHHPPIRLVTKTRALLRFRCH</sequence>
<proteinExistence type="predicted"/>